<evidence type="ECO:0000256" key="1">
    <source>
        <dbReference type="ARBA" id="ARBA00010980"/>
    </source>
</evidence>
<dbReference type="OrthoDB" id="1637350at2759"/>
<dbReference type="SMART" id="SM00656">
    <property type="entry name" value="Amb_all"/>
    <property type="match status" value="1"/>
</dbReference>
<feature type="region of interest" description="Disordered" evidence="4">
    <location>
        <begin position="65"/>
        <end position="84"/>
    </location>
</feature>
<dbReference type="PANTHER" id="PTHR31683">
    <property type="entry name" value="PECTATE LYASE 18-RELATED"/>
    <property type="match status" value="1"/>
</dbReference>
<evidence type="ECO:0000256" key="3">
    <source>
        <dbReference type="RuleBase" id="RU361173"/>
    </source>
</evidence>
<dbReference type="HOGENOM" id="CLU_489318_0_0_1"/>
<keyword evidence="2 3" id="KW-0456">Lyase</keyword>
<evidence type="ECO:0000259" key="5">
    <source>
        <dbReference type="SMART" id="SM00656"/>
    </source>
</evidence>
<comment type="subcellular location">
    <subcellularLocation>
        <location evidence="3">Secreted</location>
    </subcellularLocation>
</comment>
<keyword evidence="3" id="KW-0119">Carbohydrate metabolism</keyword>
<protein>
    <submittedName>
        <fullName evidence="6">Polysaccharide lyase family 1 protein</fullName>
    </submittedName>
</protein>
<keyword evidence="7" id="KW-1185">Reference proteome</keyword>
<dbReference type="GO" id="GO:0005576">
    <property type="term" value="C:extracellular region"/>
    <property type="evidence" value="ECO:0007669"/>
    <property type="project" value="UniProtKB-SubCell"/>
</dbReference>
<evidence type="ECO:0000313" key="6">
    <source>
        <dbReference type="EMBL" id="ELU36684.1"/>
    </source>
</evidence>
<accession>L8WJZ4</accession>
<evidence type="ECO:0000313" key="7">
    <source>
        <dbReference type="Proteomes" id="UP000011668"/>
    </source>
</evidence>
<evidence type="ECO:0000256" key="4">
    <source>
        <dbReference type="SAM" id="MobiDB-lite"/>
    </source>
</evidence>
<dbReference type="PANTHER" id="PTHR31683:SF18">
    <property type="entry name" value="PECTATE LYASE 21-RELATED"/>
    <property type="match status" value="1"/>
</dbReference>
<sequence length="557" mass="59823">MMWCARLSTMTTDSGPPMATILSLTCNVGRSEASTPDRLRDILSSPPLSFLPSASVSLPPLQLSRSALPPATRPTSATPLSAAGQSPPLLSLLFDRFTHPCRSSTTGGGSASAVTVTTLSALKSAVSGNSAKVVIVSGNISGNEVIKVGSNTSVLGKSGATLTGVGLRVIDVSNVIIRNLKVRSTKTGSISTGILTAHSVLQINKVLAGAGDHLAVQSANRVWIDHVELWSDQTHDKDYYDGLLDLTHGVYAASVTNSYLHDHWKASLVGHSDSNESEDKAIQVTYAFNKWQNLNSRTPSFRFGHAYTDRDGGNSFVSNNDGINTRVGAELLVQNNVFESVKKPLYSTDNGYANASGNDFGGASNTAATTSWSSVGYSYSLTAVGSVKSYVNSNAGAKAKPCSFNLVAEFYENSTFFMLFTLSTWGRRVVFAIEPKNSSTGIEHTARMYLQERAGHLRRPHHIMELANELAHTRSCRVLRHLIVCYNSTVIGEYMPIIVVTVGTEENPVGTCFMNLDQVTTCQTEANLPIDGGSEVPPSTIPRGPLRDVRKEWWANS</sequence>
<dbReference type="STRING" id="983506.L8WJZ4"/>
<dbReference type="GO" id="GO:0000272">
    <property type="term" value="P:polysaccharide catabolic process"/>
    <property type="evidence" value="ECO:0007669"/>
    <property type="project" value="UniProtKB-KW"/>
</dbReference>
<dbReference type="Gene3D" id="2.160.20.10">
    <property type="entry name" value="Single-stranded right-handed beta-helix, Pectin lyase-like"/>
    <property type="match status" value="1"/>
</dbReference>
<organism evidence="6 7">
    <name type="scientific">Thanatephorus cucumeris (strain AG1-IA)</name>
    <name type="common">Rice sheath blight fungus</name>
    <name type="synonym">Rhizoctonia solani</name>
    <dbReference type="NCBI Taxonomy" id="983506"/>
    <lineage>
        <taxon>Eukaryota</taxon>
        <taxon>Fungi</taxon>
        <taxon>Dikarya</taxon>
        <taxon>Basidiomycota</taxon>
        <taxon>Agaricomycotina</taxon>
        <taxon>Agaricomycetes</taxon>
        <taxon>Cantharellales</taxon>
        <taxon>Ceratobasidiaceae</taxon>
        <taxon>Rhizoctonia</taxon>
        <taxon>Rhizoctonia solani AG-1</taxon>
    </lineage>
</organism>
<dbReference type="AlphaFoldDB" id="L8WJZ4"/>
<proteinExistence type="inferred from homology"/>
<name>L8WJZ4_THACA</name>
<dbReference type="GO" id="GO:0030570">
    <property type="term" value="F:pectate lyase activity"/>
    <property type="evidence" value="ECO:0007669"/>
    <property type="project" value="InterPro"/>
</dbReference>
<evidence type="ECO:0000256" key="2">
    <source>
        <dbReference type="ARBA" id="ARBA00023239"/>
    </source>
</evidence>
<dbReference type="InterPro" id="IPR012334">
    <property type="entry name" value="Pectin_lyas_fold"/>
</dbReference>
<dbReference type="Pfam" id="PF00544">
    <property type="entry name" value="Pectate_lyase_4"/>
    <property type="match status" value="1"/>
</dbReference>
<keyword evidence="3" id="KW-0964">Secreted</keyword>
<reference evidence="6 7" key="1">
    <citation type="journal article" date="2013" name="Nat. Commun.">
        <title>The evolution and pathogenic mechanisms of the rice sheath blight pathogen.</title>
        <authorList>
            <person name="Zheng A."/>
            <person name="Lin R."/>
            <person name="Xu L."/>
            <person name="Qin P."/>
            <person name="Tang C."/>
            <person name="Ai P."/>
            <person name="Zhang D."/>
            <person name="Liu Y."/>
            <person name="Sun Z."/>
            <person name="Feng H."/>
            <person name="Wang Y."/>
            <person name="Chen Y."/>
            <person name="Liang X."/>
            <person name="Fu R."/>
            <person name="Li Q."/>
            <person name="Zhang J."/>
            <person name="Yu X."/>
            <person name="Xie Z."/>
            <person name="Ding L."/>
            <person name="Guan P."/>
            <person name="Tang J."/>
            <person name="Liang Y."/>
            <person name="Wang S."/>
            <person name="Deng Q."/>
            <person name="Li S."/>
            <person name="Zhu J."/>
            <person name="Wang L."/>
            <person name="Liu H."/>
            <person name="Li P."/>
        </authorList>
    </citation>
    <scope>NUCLEOTIDE SEQUENCE [LARGE SCALE GENOMIC DNA]</scope>
    <source>
        <strain evidence="7">AG-1 IA</strain>
    </source>
</reference>
<dbReference type="EMBL" id="AFRT01003135">
    <property type="protein sequence ID" value="ELU36684.1"/>
    <property type="molecule type" value="Genomic_DNA"/>
</dbReference>
<comment type="similarity">
    <text evidence="1 3">Belongs to the polysaccharide lyase 1 family.</text>
</comment>
<dbReference type="InterPro" id="IPR002022">
    <property type="entry name" value="Pec_lyase"/>
</dbReference>
<gene>
    <name evidence="6" type="ORF">AG1IA_09286</name>
</gene>
<dbReference type="SUPFAM" id="SSF51126">
    <property type="entry name" value="Pectin lyase-like"/>
    <property type="match status" value="1"/>
</dbReference>
<keyword evidence="3" id="KW-0624">Polysaccharide degradation</keyword>
<dbReference type="Proteomes" id="UP000011668">
    <property type="component" value="Unassembled WGS sequence"/>
</dbReference>
<dbReference type="InterPro" id="IPR045032">
    <property type="entry name" value="PEL"/>
</dbReference>
<dbReference type="InterPro" id="IPR011050">
    <property type="entry name" value="Pectin_lyase_fold/virulence"/>
</dbReference>
<feature type="domain" description="Pectate lyase" evidence="5">
    <location>
        <begin position="109"/>
        <end position="344"/>
    </location>
</feature>
<comment type="caution">
    <text evidence="6">The sequence shown here is derived from an EMBL/GenBank/DDBJ whole genome shotgun (WGS) entry which is preliminary data.</text>
</comment>